<dbReference type="Pfam" id="PF22384">
    <property type="entry name" value="PBP2_Ca3427_like"/>
    <property type="match status" value="1"/>
</dbReference>
<dbReference type="InterPro" id="IPR054364">
    <property type="entry name" value="Ca3427-like_PBP2"/>
</dbReference>
<accession>A0A9W8CPP8</accession>
<comment type="subcellular location">
    <subcellularLocation>
        <location evidence="1">Periplasm</location>
    </subcellularLocation>
</comment>
<proteinExistence type="inferred from homology"/>
<comment type="caution">
    <text evidence="5">The sequence shown here is derived from an EMBL/GenBank/DDBJ whole genome shotgun (WGS) entry which is preliminary data.</text>
</comment>
<dbReference type="GO" id="GO:0042597">
    <property type="term" value="C:periplasmic space"/>
    <property type="evidence" value="ECO:0007669"/>
    <property type="project" value="UniProtKB-SubCell"/>
</dbReference>
<dbReference type="Proteomes" id="UP001149813">
    <property type="component" value="Unassembled WGS sequence"/>
</dbReference>
<dbReference type="EMBL" id="JANBOJ010000164">
    <property type="protein sequence ID" value="KAJ1721540.1"/>
    <property type="molecule type" value="Genomic_DNA"/>
</dbReference>
<name>A0A9W8CPP8_9FUNG</name>
<evidence type="ECO:0000256" key="3">
    <source>
        <dbReference type="ARBA" id="ARBA00022729"/>
    </source>
</evidence>
<evidence type="ECO:0000256" key="2">
    <source>
        <dbReference type="ARBA" id="ARBA00010742"/>
    </source>
</evidence>
<evidence type="ECO:0000313" key="6">
    <source>
        <dbReference type="Proteomes" id="UP001149813"/>
    </source>
</evidence>
<reference evidence="5" key="1">
    <citation type="submission" date="2022-07" db="EMBL/GenBank/DDBJ databases">
        <title>Phylogenomic reconstructions and comparative analyses of Kickxellomycotina fungi.</title>
        <authorList>
            <person name="Reynolds N.K."/>
            <person name="Stajich J.E."/>
            <person name="Barry K."/>
            <person name="Grigoriev I.V."/>
            <person name="Crous P."/>
            <person name="Smith M.E."/>
        </authorList>
    </citation>
    <scope>NUCLEOTIDE SEQUENCE</scope>
    <source>
        <strain evidence="5">NBRC 32514</strain>
    </source>
</reference>
<gene>
    <name evidence="5" type="ORF">LPJ53_003943</name>
</gene>
<evidence type="ECO:0000313" key="5">
    <source>
        <dbReference type="EMBL" id="KAJ1721540.1"/>
    </source>
</evidence>
<keyword evidence="6" id="KW-1185">Reference proteome</keyword>
<dbReference type="PANTHER" id="PTHR30024">
    <property type="entry name" value="ALIPHATIC SULFONATES-BINDING PROTEIN-RELATED"/>
    <property type="match status" value="1"/>
</dbReference>
<evidence type="ECO:0000259" key="4">
    <source>
        <dbReference type="Pfam" id="PF22384"/>
    </source>
</evidence>
<dbReference type="SUPFAM" id="SSF53850">
    <property type="entry name" value="Periplasmic binding protein-like II"/>
    <property type="match status" value="1"/>
</dbReference>
<dbReference type="Gene3D" id="3.40.190.10">
    <property type="entry name" value="Periplasmic binding protein-like II"/>
    <property type="match status" value="1"/>
</dbReference>
<dbReference type="PANTHER" id="PTHR30024:SF47">
    <property type="entry name" value="TAURINE-BINDING PERIPLASMIC PROTEIN"/>
    <property type="match status" value="1"/>
</dbReference>
<organism evidence="5 6">
    <name type="scientific">Coemansia erecta</name>
    <dbReference type="NCBI Taxonomy" id="147472"/>
    <lineage>
        <taxon>Eukaryota</taxon>
        <taxon>Fungi</taxon>
        <taxon>Fungi incertae sedis</taxon>
        <taxon>Zoopagomycota</taxon>
        <taxon>Kickxellomycotina</taxon>
        <taxon>Kickxellomycetes</taxon>
        <taxon>Kickxellales</taxon>
        <taxon>Kickxellaceae</taxon>
        <taxon>Coemansia</taxon>
    </lineage>
</organism>
<comment type="similarity">
    <text evidence="2">Belongs to the bacterial solute-binding protein SsuA/TauA family.</text>
</comment>
<sequence length="244" mass="26930">MSAIRIGCVPEHFSAPLLQAVENGEFKDSEVELSGPAIAFVAWAVSVATDAKFCSIDDLAFGATFGISRNGSGSEVMARYAASQYEWTSQPKFAVLGDINNLVQGVQQGTVDAFMWEKTTMQRHYSAEEVRYLGTVRPPWPAFSFGATEDYIRRNSERLSKLLAQISLTTQRFMQESGSLKFICQRLGYDIKDAQQWAEYVGFSKDGSVDDARIEAVVRALTRAGVIEACTVDNVVLRPAQESE</sequence>
<protein>
    <recommendedName>
        <fullName evidence="4">Ca3427-like PBP 2 domain-containing protein</fullName>
    </recommendedName>
</protein>
<evidence type="ECO:0000256" key="1">
    <source>
        <dbReference type="ARBA" id="ARBA00004418"/>
    </source>
</evidence>
<dbReference type="AlphaFoldDB" id="A0A9W8CPP8"/>
<feature type="domain" description="Ca3427-like PBP 2" evidence="4">
    <location>
        <begin position="43"/>
        <end position="135"/>
    </location>
</feature>
<keyword evidence="3" id="KW-0732">Signal</keyword>
<dbReference type="OrthoDB" id="1363at2759"/>